<dbReference type="Pfam" id="PF00107">
    <property type="entry name" value="ADH_zinc_N"/>
    <property type="match status" value="1"/>
</dbReference>
<dbReference type="GO" id="GO:0016616">
    <property type="term" value="F:oxidoreductase activity, acting on the CH-OH group of donors, NAD or NADP as acceptor"/>
    <property type="evidence" value="ECO:0007669"/>
    <property type="project" value="InterPro"/>
</dbReference>
<dbReference type="FunFam" id="3.40.50.720:FF:000022">
    <property type="entry name" value="Cinnamyl alcohol dehydrogenase"/>
    <property type="match status" value="1"/>
</dbReference>
<organism evidence="6">
    <name type="scientific">Bracon brevicornis</name>
    <dbReference type="NCBI Taxonomy" id="1563983"/>
    <lineage>
        <taxon>Eukaryota</taxon>
        <taxon>Metazoa</taxon>
        <taxon>Ecdysozoa</taxon>
        <taxon>Arthropoda</taxon>
        <taxon>Hexapoda</taxon>
        <taxon>Insecta</taxon>
        <taxon>Pterygota</taxon>
        <taxon>Neoptera</taxon>
        <taxon>Endopterygota</taxon>
        <taxon>Hymenoptera</taxon>
        <taxon>Apocrita</taxon>
        <taxon>Ichneumonoidea</taxon>
        <taxon>Braconidae</taxon>
        <taxon>Braconinae</taxon>
        <taxon>Bracon</taxon>
    </lineage>
</organism>
<dbReference type="GO" id="GO:0046872">
    <property type="term" value="F:metal ion binding"/>
    <property type="evidence" value="ECO:0007669"/>
    <property type="project" value="UniProtKB-KW"/>
</dbReference>
<accession>A0A6V7KE58</accession>
<evidence type="ECO:0000256" key="1">
    <source>
        <dbReference type="ARBA" id="ARBA00001947"/>
    </source>
</evidence>
<dbReference type="InterPro" id="IPR047109">
    <property type="entry name" value="CAD-like"/>
</dbReference>
<evidence type="ECO:0000256" key="3">
    <source>
        <dbReference type="ARBA" id="ARBA00022833"/>
    </source>
</evidence>
<dbReference type="SUPFAM" id="SSF51735">
    <property type="entry name" value="NAD(P)-binding Rossmann-fold domains"/>
    <property type="match status" value="1"/>
</dbReference>
<dbReference type="InterPro" id="IPR036291">
    <property type="entry name" value="NAD(P)-bd_dom_sf"/>
</dbReference>
<dbReference type="Gene3D" id="3.40.50.720">
    <property type="entry name" value="NAD(P)-binding Rossmann-like Domain"/>
    <property type="match status" value="1"/>
</dbReference>
<name>A0A6V7KE58_9HYME</name>
<evidence type="ECO:0000256" key="2">
    <source>
        <dbReference type="ARBA" id="ARBA00022723"/>
    </source>
</evidence>
<keyword evidence="3" id="KW-0862">Zinc</keyword>
<reference evidence="6" key="1">
    <citation type="submission" date="2020-07" db="EMBL/GenBank/DDBJ databases">
        <authorList>
            <person name="Ferguson B K."/>
        </authorList>
    </citation>
    <scope>NUCLEOTIDE SEQUENCE</scope>
    <source>
        <strain evidence="6">L06</strain>
    </source>
</reference>
<evidence type="ECO:0000256" key="4">
    <source>
        <dbReference type="ARBA" id="ARBA00023002"/>
    </source>
</evidence>
<dbReference type="PANTHER" id="PTHR42683">
    <property type="entry name" value="ALDEHYDE REDUCTASE"/>
    <property type="match status" value="1"/>
</dbReference>
<sequence>MGTSKKQKKREWLRYRDFVLSPYGVIKIKSLGYTTYSPLRTWNVDPGSWVGVIGLGGLGHMAVKLAAGLGADVTVMSLTNSKEADALSLGADRLLVSSDSAAMAAALSYFDLIIDTVPVKHDVNPDMPLLKVDGTLVLVGQVCPLAEPTTVPLILGRQRIAGSLIGGISETQEVIDFFERKNRSCPTVI</sequence>
<dbReference type="EMBL" id="CADCXW020000094">
    <property type="protein sequence ID" value="CAD1562064.1"/>
    <property type="molecule type" value="Genomic_DNA"/>
</dbReference>
<feature type="domain" description="Alcohol dehydrogenase-like C-terminal" evidence="5">
    <location>
        <begin position="57"/>
        <end position="179"/>
    </location>
</feature>
<dbReference type="AlphaFoldDB" id="A0A6V7KE58"/>
<dbReference type="InterPro" id="IPR013149">
    <property type="entry name" value="ADH-like_C"/>
</dbReference>
<keyword evidence="2" id="KW-0479">Metal-binding</keyword>
<evidence type="ECO:0000313" key="6">
    <source>
        <dbReference type="EMBL" id="CAD1562064.1"/>
    </source>
</evidence>
<proteinExistence type="predicted"/>
<evidence type="ECO:0000259" key="5">
    <source>
        <dbReference type="Pfam" id="PF00107"/>
    </source>
</evidence>
<keyword evidence="4" id="KW-0560">Oxidoreductase</keyword>
<comment type="cofactor">
    <cofactor evidence="1">
        <name>Zn(2+)</name>
        <dbReference type="ChEBI" id="CHEBI:29105"/>
    </cofactor>
</comment>
<protein>
    <recommendedName>
        <fullName evidence="5">Alcohol dehydrogenase-like C-terminal domain-containing protein</fullName>
    </recommendedName>
</protein>
<gene>
    <name evidence="6" type="ORF">BBRV_LOCUS76287</name>
</gene>